<evidence type="ECO:0000256" key="12">
    <source>
        <dbReference type="PROSITE-ProRule" id="PRU00471"/>
    </source>
</evidence>
<evidence type="ECO:0000256" key="3">
    <source>
        <dbReference type="ARBA" id="ARBA00013368"/>
    </source>
</evidence>
<feature type="domain" description="Zinc-hook" evidence="14">
    <location>
        <begin position="446"/>
        <end position="550"/>
    </location>
</feature>
<keyword evidence="4 12" id="KW-0479">Metal-binding</keyword>
<dbReference type="GO" id="GO:0005524">
    <property type="term" value="F:ATP binding"/>
    <property type="evidence" value="ECO:0007669"/>
    <property type="project" value="UniProtKB-KW"/>
</dbReference>
<evidence type="ECO:0000256" key="9">
    <source>
        <dbReference type="ARBA" id="ARBA00022840"/>
    </source>
</evidence>
<keyword evidence="15" id="KW-0540">Nuclease</keyword>
<evidence type="ECO:0000256" key="1">
    <source>
        <dbReference type="ARBA" id="ARBA00006930"/>
    </source>
</evidence>
<comment type="similarity">
    <text evidence="1">Belongs to the SMC family. SbcC subfamily.</text>
</comment>
<dbReference type="GO" id="GO:0004527">
    <property type="term" value="F:exonuclease activity"/>
    <property type="evidence" value="ECO:0007669"/>
    <property type="project" value="UniProtKB-KW"/>
</dbReference>
<evidence type="ECO:0000256" key="8">
    <source>
        <dbReference type="ARBA" id="ARBA00022833"/>
    </source>
</evidence>
<dbReference type="InterPro" id="IPR027417">
    <property type="entry name" value="P-loop_NTPase"/>
</dbReference>
<keyword evidence="9" id="KW-0067">ATP-binding</keyword>
<keyword evidence="16" id="KW-1185">Reference proteome</keyword>
<dbReference type="InterPro" id="IPR013134">
    <property type="entry name" value="Zn_hook_RAD50"/>
</dbReference>
<comment type="caution">
    <text evidence="15">The sequence shown here is derived from an EMBL/GenBank/DDBJ whole genome shotgun (WGS) entry which is preliminary data.</text>
</comment>
<dbReference type="InterPro" id="IPR038729">
    <property type="entry name" value="Rad50/SbcC_AAA"/>
</dbReference>
<name>A0AAE3GN17_9CYAN</name>
<keyword evidence="6" id="KW-0227">DNA damage</keyword>
<evidence type="ECO:0000256" key="10">
    <source>
        <dbReference type="ARBA" id="ARBA00023054"/>
    </source>
</evidence>
<dbReference type="Pfam" id="PF13558">
    <property type="entry name" value="SbcC_Walker_B"/>
    <property type="match status" value="1"/>
</dbReference>
<dbReference type="GO" id="GO:0016887">
    <property type="term" value="F:ATP hydrolysis activity"/>
    <property type="evidence" value="ECO:0007669"/>
    <property type="project" value="InterPro"/>
</dbReference>
<evidence type="ECO:0000256" key="2">
    <source>
        <dbReference type="ARBA" id="ARBA00011322"/>
    </source>
</evidence>
<dbReference type="PANTHER" id="PTHR32114">
    <property type="entry name" value="ABC TRANSPORTER ABCH.3"/>
    <property type="match status" value="1"/>
</dbReference>
<evidence type="ECO:0000313" key="15">
    <source>
        <dbReference type="EMBL" id="MCP2726897.1"/>
    </source>
</evidence>
<dbReference type="PANTHER" id="PTHR32114:SF2">
    <property type="entry name" value="ABC TRANSPORTER ABCH.3"/>
    <property type="match status" value="1"/>
</dbReference>
<dbReference type="AlphaFoldDB" id="A0AAE3GN17"/>
<evidence type="ECO:0000256" key="13">
    <source>
        <dbReference type="SAM" id="Coils"/>
    </source>
</evidence>
<evidence type="ECO:0000256" key="4">
    <source>
        <dbReference type="ARBA" id="ARBA00022723"/>
    </source>
</evidence>
<dbReference type="SUPFAM" id="SSF75712">
    <property type="entry name" value="Rad50 coiled-coil Zn hook"/>
    <property type="match status" value="1"/>
</dbReference>
<proteinExistence type="inferred from homology"/>
<dbReference type="Pfam" id="PF04423">
    <property type="entry name" value="Rad50_zn_hook"/>
    <property type="match status" value="1"/>
</dbReference>
<dbReference type="Gene3D" id="1.10.287.510">
    <property type="entry name" value="Helix hairpin bin"/>
    <property type="match status" value="1"/>
</dbReference>
<feature type="binding site" evidence="12">
    <location>
        <position position="501"/>
    </location>
    <ligand>
        <name>Zn(2+)</name>
        <dbReference type="ChEBI" id="CHEBI:29105"/>
    </ligand>
</feature>
<feature type="coiled-coil region" evidence="13">
    <location>
        <begin position="429"/>
        <end position="494"/>
    </location>
</feature>
<comment type="subunit">
    <text evidence="2">Heterodimer of SbcC and SbcD.</text>
</comment>
<evidence type="ECO:0000256" key="11">
    <source>
        <dbReference type="ARBA" id="ARBA00023204"/>
    </source>
</evidence>
<reference evidence="15" key="1">
    <citation type="submission" date="2022-06" db="EMBL/GenBank/DDBJ databases">
        <title>New cyanobacteria of genus Symplocastrum in benthos of Lake Baikal.</title>
        <authorList>
            <person name="Sorokovikova E."/>
            <person name="Tikhonova I."/>
            <person name="Krasnopeev A."/>
            <person name="Evseev P."/>
            <person name="Gladkikh A."/>
            <person name="Belykh O."/>
        </authorList>
    </citation>
    <scope>NUCLEOTIDE SEQUENCE</scope>
    <source>
        <strain evidence="15">BBK-W-15</strain>
    </source>
</reference>
<evidence type="ECO:0000313" key="16">
    <source>
        <dbReference type="Proteomes" id="UP001204953"/>
    </source>
</evidence>
<dbReference type="Gene3D" id="3.40.50.300">
    <property type="entry name" value="P-loop containing nucleotide triphosphate hydrolases"/>
    <property type="match status" value="2"/>
</dbReference>
<keyword evidence="8 12" id="KW-0862">Zinc</keyword>
<evidence type="ECO:0000256" key="6">
    <source>
        <dbReference type="ARBA" id="ARBA00022763"/>
    </source>
</evidence>
<dbReference type="RefSeq" id="WP_254009718.1">
    <property type="nucleotide sequence ID" value="NZ_JAMZMM010000001.1"/>
</dbReference>
<keyword evidence="15" id="KW-0269">Exonuclease</keyword>
<dbReference type="NCBIfam" id="TIGR00618">
    <property type="entry name" value="sbcc"/>
    <property type="match status" value="1"/>
</dbReference>
<dbReference type="Pfam" id="PF13476">
    <property type="entry name" value="AAA_23"/>
    <property type="match status" value="1"/>
</dbReference>
<feature type="coiled-coil region" evidence="13">
    <location>
        <begin position="791"/>
        <end position="828"/>
    </location>
</feature>
<dbReference type="EMBL" id="JAMZMM010000001">
    <property type="protein sequence ID" value="MCP2726897.1"/>
    <property type="molecule type" value="Genomic_DNA"/>
</dbReference>
<feature type="coiled-coil region" evidence="13">
    <location>
        <begin position="163"/>
        <end position="190"/>
    </location>
</feature>
<sequence>MIPIKLTLKNFLSYREATLDFRGLHTACICGANGAGKSSLLEAITWAIWGKSRTESEDEAIHAGASDVRVDFIFQNNEEVYRIIRSKGRGQSSALEFQIESGENFLSLTEKGVRATQQLILHHIKLDYDTFINSAYLRQGRADEFMIRRPAERKQILVDLLKLDRYEELAQQAKDLSKQFKIQAEQIEQNLIAIAQQLEAGKTIAAEQEVLKTTLAQLEQNQETDQKQLQHLQGLKQQRHTWEQQLTFVRQQYQNLSQDCDRIQQDIATTEAQQQQLWQLISQAEQISTGYTQYLNLQKQDEILTAEFQAYQESQQERQELQQKLTKEINELNRQIQQNQAQIEGLRSQEQEIQETLSRGGEVATALAQFKSAKKRLKELDNLQLEASPLLQRRTGLQTQLDRAQTKLTARLEELYSSETQLSTQIATTPQLRNTVLQVEEEIEQLEKKKVYQQRVQEKGLERRNFQERLQENQRRYEKQIGEISQKIEMLKVQDAICPLCDRPLDETHSQHVIQKTNTEYQEVQEQFWMIREQLSVCERELQILRQEYTQLSKELAPYEVLLQQRGQLEARLEATDEVYDRLYDISEEKKQLERSLERGLYAVDLQSELREIEIKLQELNYSEQTHALARAEVDRWRWAEIKSAKLEDAQRRQGKIDAQKPQLQTKLDALQKSLDELQTTSPLKQTIDALEREIIEIGYNLETHNNLRSSLRQATSWQLRHQELVRAQTQYPQICDRISSLTQTLTGRKADRDESNSQLAQIVKQIEQCPDPTNDIRIVEERIQARRRQLDEQLSLVGRLQQQLTQLETLESQYQEQQSQIQVLKRQYKIHDQLAIAFGKNGIPTLMIENVLPQLEAETNQILARLTGNQFHVQFVTQKAGKRATKKSTKMIDTLDILIADANGTRPYETYSGGEAFRINFSIRLALARLLAQQAGTSLQMLIVDEGFGTQDSDGCERLIAAINAISADFSCILTVTHMPQFKEAFQTRIEVVKTAAGSQLRLSM</sequence>
<protein>
    <recommendedName>
        <fullName evidence="3">Nuclease SbcCD subunit C</fullName>
    </recommendedName>
</protein>
<keyword evidence="7 15" id="KW-0378">Hydrolase</keyword>
<keyword evidence="5" id="KW-0547">Nucleotide-binding</keyword>
<feature type="coiled-coil region" evidence="13">
    <location>
        <begin position="304"/>
        <end position="383"/>
    </location>
</feature>
<feature type="coiled-coil region" evidence="13">
    <location>
        <begin position="215"/>
        <end position="273"/>
    </location>
</feature>
<gene>
    <name evidence="15" type="primary">sbcC</name>
    <name evidence="15" type="ORF">NJ959_00190</name>
</gene>
<evidence type="ECO:0000259" key="14">
    <source>
        <dbReference type="PROSITE" id="PS51131"/>
    </source>
</evidence>
<dbReference type="Proteomes" id="UP001204953">
    <property type="component" value="Unassembled WGS sequence"/>
</dbReference>
<accession>A0AAE3GN17</accession>
<feature type="binding site" evidence="12">
    <location>
        <position position="498"/>
    </location>
    <ligand>
        <name>Zn(2+)</name>
        <dbReference type="ChEBI" id="CHEBI:29105"/>
    </ligand>
</feature>
<dbReference type="InterPro" id="IPR004592">
    <property type="entry name" value="SbcC_gammaproteobac_type"/>
</dbReference>
<evidence type="ECO:0000256" key="5">
    <source>
        <dbReference type="ARBA" id="ARBA00022741"/>
    </source>
</evidence>
<organism evidence="15 16">
    <name type="scientific">Limnofasciculus baicalensis BBK-W-15</name>
    <dbReference type="NCBI Taxonomy" id="2699891"/>
    <lineage>
        <taxon>Bacteria</taxon>
        <taxon>Bacillati</taxon>
        <taxon>Cyanobacteriota</taxon>
        <taxon>Cyanophyceae</taxon>
        <taxon>Coleofasciculales</taxon>
        <taxon>Coleofasciculaceae</taxon>
        <taxon>Limnofasciculus</taxon>
        <taxon>Limnofasciculus baicalensis</taxon>
    </lineage>
</organism>
<evidence type="ECO:0000256" key="7">
    <source>
        <dbReference type="ARBA" id="ARBA00022801"/>
    </source>
</evidence>
<dbReference type="GO" id="GO:0006302">
    <property type="term" value="P:double-strand break repair"/>
    <property type="evidence" value="ECO:0007669"/>
    <property type="project" value="InterPro"/>
</dbReference>
<dbReference type="GO" id="GO:0046872">
    <property type="term" value="F:metal ion binding"/>
    <property type="evidence" value="ECO:0007669"/>
    <property type="project" value="UniProtKB-UniRule"/>
</dbReference>
<keyword evidence="10 13" id="KW-0175">Coiled coil</keyword>
<dbReference type="SUPFAM" id="SSF52540">
    <property type="entry name" value="P-loop containing nucleoside triphosphate hydrolases"/>
    <property type="match status" value="2"/>
</dbReference>
<keyword evidence="11" id="KW-0234">DNA repair</keyword>
<dbReference type="PROSITE" id="PS51131">
    <property type="entry name" value="ZN_HOOK"/>
    <property type="match status" value="1"/>
</dbReference>